<dbReference type="EMBL" id="AYCK01013838">
    <property type="status" value="NOT_ANNOTATED_CDS"/>
    <property type="molecule type" value="Genomic_DNA"/>
</dbReference>
<dbReference type="Proteomes" id="UP000028760">
    <property type="component" value="Unassembled WGS sequence"/>
</dbReference>
<dbReference type="GeneTree" id="ENSGT00940000164735"/>
<reference evidence="1" key="3">
    <citation type="submission" date="2025-09" db="UniProtKB">
        <authorList>
            <consortium name="Ensembl"/>
        </authorList>
    </citation>
    <scope>IDENTIFICATION</scope>
</reference>
<sequence length="377" mass="45320">LVAWIRLDLDTMWVQLEQDSVVKNISITNIPFLSRNQWRKLKIQNEWVVFTLGVWDRVRKKLKLPLSLSRAARIDGIADFKPNKMDRGFGEWADKGLLVINQLFTGTTIKTFSQLQREYNIANSDLFRFFQIRHYLQKHKEIDKVKESPTDFEKYWIEVVENQKDLQKIVSALYQRIRMEQEETTLDVKNKWELELNRVIEDTEWEKAWDSWHKCLNSPNWREFSWKIRMRFFRTPIVIASYDNNASNLCWRKCGQIGDFSHIFWECPKVKGYWEGVKREIGIILNLTVDWNIHKVILEEVDLPTEVTRYMLRVLVLIAHKVITVNWLKPHPPTLEQWVQRLKTVNLMEDITATLRLRKDIYNKRWTPVNLYLEQKT</sequence>
<dbReference type="STRING" id="48698.ENSPFOP00000020163"/>
<keyword evidence="2" id="KW-1185">Reference proteome</keyword>
<dbReference type="OMA" id="EYNIANS"/>
<reference evidence="1" key="2">
    <citation type="submission" date="2025-08" db="UniProtKB">
        <authorList>
            <consortium name="Ensembl"/>
        </authorList>
    </citation>
    <scope>IDENTIFICATION</scope>
</reference>
<accession>A0A087YQ60</accession>
<proteinExistence type="predicted"/>
<evidence type="ECO:0008006" key="3">
    <source>
        <dbReference type="Google" id="ProtNLM"/>
    </source>
</evidence>
<dbReference type="AlphaFoldDB" id="A0A087YQ60"/>
<dbReference type="Ensembl" id="ENSPFOT00000020187.1">
    <property type="protein sequence ID" value="ENSPFOP00000020163.1"/>
    <property type="gene ID" value="ENSPFOG00000020037.1"/>
</dbReference>
<evidence type="ECO:0000313" key="1">
    <source>
        <dbReference type="Ensembl" id="ENSPFOP00000020163.1"/>
    </source>
</evidence>
<name>A0A087YQ60_POEFO</name>
<reference evidence="2" key="1">
    <citation type="submission" date="2013-10" db="EMBL/GenBank/DDBJ databases">
        <authorList>
            <person name="Schartl M."/>
            <person name="Warren W."/>
        </authorList>
    </citation>
    <scope>NUCLEOTIDE SEQUENCE [LARGE SCALE GENOMIC DNA]</scope>
    <source>
        <strain evidence="2">female</strain>
    </source>
</reference>
<organism evidence="1 2">
    <name type="scientific">Poecilia formosa</name>
    <name type="common">Amazon molly</name>
    <name type="synonym">Limia formosa</name>
    <dbReference type="NCBI Taxonomy" id="48698"/>
    <lineage>
        <taxon>Eukaryota</taxon>
        <taxon>Metazoa</taxon>
        <taxon>Chordata</taxon>
        <taxon>Craniata</taxon>
        <taxon>Vertebrata</taxon>
        <taxon>Euteleostomi</taxon>
        <taxon>Actinopterygii</taxon>
        <taxon>Neopterygii</taxon>
        <taxon>Teleostei</taxon>
        <taxon>Neoteleostei</taxon>
        <taxon>Acanthomorphata</taxon>
        <taxon>Ovalentaria</taxon>
        <taxon>Atherinomorphae</taxon>
        <taxon>Cyprinodontiformes</taxon>
        <taxon>Poeciliidae</taxon>
        <taxon>Poeciliinae</taxon>
        <taxon>Poecilia</taxon>
    </lineage>
</organism>
<protein>
    <recommendedName>
        <fullName evidence="3">Reverse transcriptase zinc-binding domain-containing protein</fullName>
    </recommendedName>
</protein>
<evidence type="ECO:0000313" key="2">
    <source>
        <dbReference type="Proteomes" id="UP000028760"/>
    </source>
</evidence>